<keyword evidence="2" id="KW-0808">Transferase</keyword>
<dbReference type="Pfam" id="PF13657">
    <property type="entry name" value="Couple_hipA"/>
    <property type="match status" value="1"/>
</dbReference>
<dbReference type="InterPro" id="IPR012893">
    <property type="entry name" value="HipA-like_C"/>
</dbReference>
<sequence>MKLRVMLGGTPCGELVIDEHHRFSFCYLPDYVATSQHRLSVSMPIRAQHYPDRIAFPWFENLLPEGILRHQIAEDLATDVQNIPGLLARLGGDVAGAVSLNVDEELSANTKLTQAEPLDEQRLGQLLDESARHPFLAARAGGPRLSLAGAQQKLPVAVTGDALMLPVSMPSTHLLKPPSERFNALPQNEYLCMHAARRAGLVVADVSLRPYLTMAGRREVCLQITRYDRLRREAGDVIRVHQEDICQAMSIVSSRKYEQDGGPSAADLFETIRRYSATPAQDIVELLKRMLFNILIGNEDAHGKNFSLLYRGTKPVLSPAYDLVSTSLYPDLSRDFAMSLGGARCFDELDGESFEAFGEQTGTAPARMRVVLARFLKQALEAVELAAADVQAWCDGDAARMSGALVEQSRARYRVLERLVAGLR</sequence>
<evidence type="ECO:0000313" key="6">
    <source>
        <dbReference type="EMBL" id="MCK0537730.1"/>
    </source>
</evidence>
<dbReference type="PANTHER" id="PTHR37419:SF1">
    <property type="entry name" value="SERINE_THREONINE-PROTEIN KINASE TOXIN HIPA"/>
    <property type="match status" value="1"/>
</dbReference>
<evidence type="ECO:0000259" key="4">
    <source>
        <dbReference type="Pfam" id="PF07804"/>
    </source>
</evidence>
<comment type="similarity">
    <text evidence="1">Belongs to the HipA Ser/Thr kinase family.</text>
</comment>
<dbReference type="Gene3D" id="1.10.1070.20">
    <property type="match status" value="1"/>
</dbReference>
<dbReference type="CDD" id="cd17793">
    <property type="entry name" value="HipA"/>
    <property type="match status" value="1"/>
</dbReference>
<comment type="caution">
    <text evidence="6">The sequence shown here is derived from an EMBL/GenBank/DDBJ whole genome shotgun (WGS) entry which is preliminary data.</text>
</comment>
<evidence type="ECO:0000256" key="2">
    <source>
        <dbReference type="ARBA" id="ARBA00022679"/>
    </source>
</evidence>
<gene>
    <name evidence="6" type="ORF">MU846_08405</name>
</gene>
<evidence type="ECO:0000256" key="1">
    <source>
        <dbReference type="ARBA" id="ARBA00010164"/>
    </source>
</evidence>
<organism evidence="6 7">
    <name type="scientific">Alcanivorax quisquiliarum</name>
    <dbReference type="NCBI Taxonomy" id="2933565"/>
    <lineage>
        <taxon>Bacteria</taxon>
        <taxon>Pseudomonadati</taxon>
        <taxon>Pseudomonadota</taxon>
        <taxon>Gammaproteobacteria</taxon>
        <taxon>Oceanospirillales</taxon>
        <taxon>Alcanivoracaceae</taxon>
        <taxon>Alcanivorax</taxon>
    </lineage>
</organism>
<dbReference type="NCBIfam" id="TIGR03071">
    <property type="entry name" value="couple_hipA"/>
    <property type="match status" value="1"/>
</dbReference>
<name>A0ABT0E7B5_9GAMM</name>
<proteinExistence type="inferred from homology"/>
<keyword evidence="3" id="KW-0418">Kinase</keyword>
<evidence type="ECO:0000256" key="3">
    <source>
        <dbReference type="ARBA" id="ARBA00022777"/>
    </source>
</evidence>
<feature type="domain" description="HipA-like C-terminal" evidence="4">
    <location>
        <begin position="145"/>
        <end position="381"/>
    </location>
</feature>
<dbReference type="EMBL" id="JALKII010000004">
    <property type="protein sequence ID" value="MCK0537730.1"/>
    <property type="molecule type" value="Genomic_DNA"/>
</dbReference>
<dbReference type="PANTHER" id="PTHR37419">
    <property type="entry name" value="SERINE/THREONINE-PROTEIN KINASE TOXIN HIPA"/>
    <property type="match status" value="1"/>
</dbReference>
<dbReference type="InterPro" id="IPR017508">
    <property type="entry name" value="HipA_N1"/>
</dbReference>
<dbReference type="Proteomes" id="UP001165524">
    <property type="component" value="Unassembled WGS sequence"/>
</dbReference>
<accession>A0ABT0E7B5</accession>
<reference evidence="6" key="1">
    <citation type="submission" date="2022-04" db="EMBL/GenBank/DDBJ databases">
        <title>Alcanivorax sp. CY1518 draft genome sequence.</title>
        <authorList>
            <person name="Zhao G."/>
            <person name="An M."/>
        </authorList>
    </citation>
    <scope>NUCLEOTIDE SEQUENCE</scope>
    <source>
        <strain evidence="6">CY1518</strain>
    </source>
</reference>
<dbReference type="InterPro" id="IPR052028">
    <property type="entry name" value="HipA_Ser/Thr_kinase"/>
</dbReference>
<evidence type="ECO:0000259" key="5">
    <source>
        <dbReference type="Pfam" id="PF13657"/>
    </source>
</evidence>
<keyword evidence="7" id="KW-1185">Reference proteome</keyword>
<feature type="domain" description="HipA N-terminal subdomain 1" evidence="5">
    <location>
        <begin position="3"/>
        <end position="100"/>
    </location>
</feature>
<dbReference type="Pfam" id="PF07804">
    <property type="entry name" value="HipA_C"/>
    <property type="match status" value="1"/>
</dbReference>
<evidence type="ECO:0000313" key="7">
    <source>
        <dbReference type="Proteomes" id="UP001165524"/>
    </source>
</evidence>
<protein>
    <submittedName>
        <fullName evidence="6">Type II toxin-antitoxin system HipA family toxin</fullName>
    </submittedName>
</protein>
<dbReference type="RefSeq" id="WP_246951614.1">
    <property type="nucleotide sequence ID" value="NZ_JALKII010000004.1"/>
</dbReference>